<evidence type="ECO:0000259" key="3">
    <source>
        <dbReference type="PROSITE" id="PS50006"/>
    </source>
</evidence>
<feature type="domain" description="FHA" evidence="3">
    <location>
        <begin position="408"/>
        <end position="469"/>
    </location>
</feature>
<feature type="region of interest" description="Disordered" evidence="2">
    <location>
        <begin position="351"/>
        <end position="395"/>
    </location>
</feature>
<protein>
    <submittedName>
        <fullName evidence="4">FHA domain-containing protein</fullName>
    </submittedName>
</protein>
<sequence>MTSLRYAPGSAHLIAAGEAIVVIDGEASADLLAAIWREVGAGGLAAVLQALTGAYGTTLSAIPPFAVAVAESGGVRIAVRGEITVTATAPTQQTTHLTGAGVTTWSEQVIAGVVRTEISLQSGATADALLPLRDGVVGVSALVVDWTRDAASGQDAPAQDAAPGRGAMAPAVTAPPAEGPMRSAERPAAAPSAEGPTRAAERPPAAPSGESPEPAPAAETAAPAPPAESSESVPRAGGAAAASTADTTPGLLDSRDVPLDSRDVPRASASPLAPPPVVPGAHELPVLTLDATSMSAEGRPAADAPAAADALAADALAAADAPAAADALAAADAAAAPTGGDDLDTVASVRVRGDHDGETISLAEARRARGEGEPASDSTPEPLAPPRPAAPGRLRLSTGQQVPLDRTVVIGRRPRSTRVTGTDLPRLIAVDSPEQDISRSHLEVRVEGDSILATDLHSTNGTTLHRTGADPVRLHPGERNVVVPGDVLDLGDGVTVTVESIA</sequence>
<organism evidence="4 5">
    <name type="scientific">Microbacterium protaetiae</name>
    <dbReference type="NCBI Taxonomy" id="2509458"/>
    <lineage>
        <taxon>Bacteria</taxon>
        <taxon>Bacillati</taxon>
        <taxon>Actinomycetota</taxon>
        <taxon>Actinomycetes</taxon>
        <taxon>Micrococcales</taxon>
        <taxon>Microbacteriaceae</taxon>
        <taxon>Microbacterium</taxon>
    </lineage>
</organism>
<dbReference type="SUPFAM" id="SSF49879">
    <property type="entry name" value="SMAD/FHA domain"/>
    <property type="match status" value="1"/>
</dbReference>
<feature type="compositionally biased region" description="Basic and acidic residues" evidence="2">
    <location>
        <begin position="253"/>
        <end position="265"/>
    </location>
</feature>
<dbReference type="Gene3D" id="2.60.200.20">
    <property type="match status" value="1"/>
</dbReference>
<reference evidence="4 5" key="1">
    <citation type="submission" date="2019-01" db="EMBL/GenBank/DDBJ databases">
        <title>Genome sequencing of strain DFW100M-13.</title>
        <authorList>
            <person name="Heo J."/>
            <person name="Kim S.-J."/>
            <person name="Kim J.-S."/>
            <person name="Hong S.-B."/>
            <person name="Kwon S.-W."/>
        </authorList>
    </citation>
    <scope>NUCLEOTIDE SEQUENCE [LARGE SCALE GENOMIC DNA]</scope>
    <source>
        <strain evidence="4 5">DFW100M-13</strain>
    </source>
</reference>
<evidence type="ECO:0000256" key="1">
    <source>
        <dbReference type="ARBA" id="ARBA00022553"/>
    </source>
</evidence>
<evidence type="ECO:0000313" key="4">
    <source>
        <dbReference type="EMBL" id="QAY59937.1"/>
    </source>
</evidence>
<gene>
    <name evidence="4" type="ORF">ET475_07965</name>
</gene>
<feature type="compositionally biased region" description="Low complexity" evidence="2">
    <location>
        <begin position="207"/>
        <end position="250"/>
    </location>
</feature>
<keyword evidence="1" id="KW-0597">Phosphoprotein</keyword>
<dbReference type="OrthoDB" id="5485098at2"/>
<dbReference type="KEGG" id="mprt:ET475_07965"/>
<dbReference type="Proteomes" id="UP000293995">
    <property type="component" value="Chromosome"/>
</dbReference>
<dbReference type="PROSITE" id="PS50006">
    <property type="entry name" value="FHA_DOMAIN"/>
    <property type="match status" value="1"/>
</dbReference>
<feature type="compositionally biased region" description="Low complexity" evidence="2">
    <location>
        <begin position="186"/>
        <end position="198"/>
    </location>
</feature>
<dbReference type="AlphaFoldDB" id="A0A4P6EIE6"/>
<dbReference type="EMBL" id="CP035494">
    <property type="protein sequence ID" value="QAY59937.1"/>
    <property type="molecule type" value="Genomic_DNA"/>
</dbReference>
<feature type="region of interest" description="Disordered" evidence="2">
    <location>
        <begin position="151"/>
        <end position="309"/>
    </location>
</feature>
<name>A0A4P6EIE6_9MICO</name>
<dbReference type="InterPro" id="IPR000253">
    <property type="entry name" value="FHA_dom"/>
</dbReference>
<keyword evidence="5" id="KW-1185">Reference proteome</keyword>
<dbReference type="Pfam" id="PF00498">
    <property type="entry name" value="FHA"/>
    <property type="match status" value="1"/>
</dbReference>
<dbReference type="RefSeq" id="WP_129388309.1">
    <property type="nucleotide sequence ID" value="NZ_CP035494.1"/>
</dbReference>
<evidence type="ECO:0000256" key="2">
    <source>
        <dbReference type="SAM" id="MobiDB-lite"/>
    </source>
</evidence>
<dbReference type="InterPro" id="IPR008984">
    <property type="entry name" value="SMAD_FHA_dom_sf"/>
</dbReference>
<evidence type="ECO:0000313" key="5">
    <source>
        <dbReference type="Proteomes" id="UP000293995"/>
    </source>
</evidence>
<proteinExistence type="predicted"/>
<dbReference type="CDD" id="cd00060">
    <property type="entry name" value="FHA"/>
    <property type="match status" value="1"/>
</dbReference>
<accession>A0A4P6EIE6</accession>
<feature type="compositionally biased region" description="Basic and acidic residues" evidence="2">
    <location>
        <begin position="351"/>
        <end position="372"/>
    </location>
</feature>